<feature type="domain" description="DUF8211" evidence="1">
    <location>
        <begin position="89"/>
        <end position="150"/>
    </location>
</feature>
<dbReference type="VEuPathDB" id="FungiDB:RhiirFUN_011731"/>
<proteinExistence type="predicted"/>
<reference evidence="2 3" key="1">
    <citation type="journal article" date="2013" name="Proc. Natl. Acad. Sci. U.S.A.">
        <title>Genome of an arbuscular mycorrhizal fungus provides insight into the oldest plant symbiosis.</title>
        <authorList>
            <person name="Tisserant E."/>
            <person name="Malbreil M."/>
            <person name="Kuo A."/>
            <person name="Kohler A."/>
            <person name="Symeonidi A."/>
            <person name="Balestrini R."/>
            <person name="Charron P."/>
            <person name="Duensing N."/>
            <person name="Frei Dit Frey N."/>
            <person name="Gianinazzi-Pearson V."/>
            <person name="Gilbert L.B."/>
            <person name="Handa Y."/>
            <person name="Herr J.R."/>
            <person name="Hijri M."/>
            <person name="Koul R."/>
            <person name="Kawaguchi M."/>
            <person name="Krajinski F."/>
            <person name="Lammers P.J."/>
            <person name="Masclaux F.G."/>
            <person name="Murat C."/>
            <person name="Morin E."/>
            <person name="Ndikumana S."/>
            <person name="Pagni M."/>
            <person name="Petitpierre D."/>
            <person name="Requena N."/>
            <person name="Rosikiewicz P."/>
            <person name="Riley R."/>
            <person name="Saito K."/>
            <person name="San Clemente H."/>
            <person name="Shapiro H."/>
            <person name="van Tuinen D."/>
            <person name="Becard G."/>
            <person name="Bonfante P."/>
            <person name="Paszkowski U."/>
            <person name="Shachar-Hill Y.Y."/>
            <person name="Tuskan G.A."/>
            <person name="Young P.W."/>
            <person name="Sanders I.R."/>
            <person name="Henrissat B."/>
            <person name="Rensing S.A."/>
            <person name="Grigoriev I.V."/>
            <person name="Corradi N."/>
            <person name="Roux C."/>
            <person name="Martin F."/>
        </authorList>
    </citation>
    <scope>NUCLEOTIDE SEQUENCE [LARGE SCALE GENOMIC DNA]</scope>
    <source>
        <strain evidence="2 3">DAOM 197198</strain>
    </source>
</reference>
<evidence type="ECO:0000313" key="3">
    <source>
        <dbReference type="Proteomes" id="UP000018888"/>
    </source>
</evidence>
<dbReference type="Proteomes" id="UP000018888">
    <property type="component" value="Unassembled WGS sequence"/>
</dbReference>
<protein>
    <recommendedName>
        <fullName evidence="1">DUF8211 domain-containing protein</fullName>
    </recommendedName>
</protein>
<dbReference type="InterPro" id="IPR058524">
    <property type="entry name" value="DUF8211"/>
</dbReference>
<dbReference type="AlphaFoldDB" id="A0A2P4QT18"/>
<dbReference type="Pfam" id="PF26638">
    <property type="entry name" value="DUF8211"/>
    <property type="match status" value="1"/>
</dbReference>
<name>A0A2P4QT18_RHIID</name>
<reference evidence="2 3" key="2">
    <citation type="journal article" date="2018" name="New Phytol.">
        <title>High intraspecific genome diversity in the model arbuscular mycorrhizal symbiont Rhizophagus irregularis.</title>
        <authorList>
            <person name="Chen E.C.H."/>
            <person name="Morin E."/>
            <person name="Beaudet D."/>
            <person name="Noel J."/>
            <person name="Yildirir G."/>
            <person name="Ndikumana S."/>
            <person name="Charron P."/>
            <person name="St-Onge C."/>
            <person name="Giorgi J."/>
            <person name="Kruger M."/>
            <person name="Marton T."/>
            <person name="Ropars J."/>
            <person name="Grigoriev I.V."/>
            <person name="Hainaut M."/>
            <person name="Henrissat B."/>
            <person name="Roux C."/>
            <person name="Martin F."/>
            <person name="Corradi N."/>
        </authorList>
    </citation>
    <scope>NUCLEOTIDE SEQUENCE [LARGE SCALE GENOMIC DNA]</scope>
    <source>
        <strain evidence="2 3">DAOM 197198</strain>
    </source>
</reference>
<evidence type="ECO:0000313" key="2">
    <source>
        <dbReference type="EMBL" id="POG80791.1"/>
    </source>
</evidence>
<organism evidence="2 3">
    <name type="scientific">Rhizophagus irregularis (strain DAOM 181602 / DAOM 197198 / MUCL 43194)</name>
    <name type="common">Arbuscular mycorrhizal fungus</name>
    <name type="synonym">Glomus intraradices</name>
    <dbReference type="NCBI Taxonomy" id="747089"/>
    <lineage>
        <taxon>Eukaryota</taxon>
        <taxon>Fungi</taxon>
        <taxon>Fungi incertae sedis</taxon>
        <taxon>Mucoromycota</taxon>
        <taxon>Glomeromycotina</taxon>
        <taxon>Glomeromycetes</taxon>
        <taxon>Glomerales</taxon>
        <taxon>Glomeraceae</taxon>
        <taxon>Rhizophagus</taxon>
    </lineage>
</organism>
<accession>A0A2P4QT18</accession>
<dbReference type="EMBL" id="AUPC02000015">
    <property type="protein sequence ID" value="POG80791.1"/>
    <property type="molecule type" value="Genomic_DNA"/>
</dbReference>
<keyword evidence="3" id="KW-1185">Reference proteome</keyword>
<gene>
    <name evidence="2" type="ORF">GLOIN_2v1764040</name>
</gene>
<sequence>MSQRRRACVTHQSYFFKHNLHHFIKSPDRSKSENNQVYNNKVGHANLIYERWETHQIKSIFSTRLGISYQTRYHANGSSEHFKRQKKPMACTRVFNIGKPNVSLSIDDKLSAARKHNFLFTPSQFIYKSIHHLLYRANETIPNPTHYNYLVPFFQLKPKTLSTLQKSLIDSIEEIGQGVDLSPDTSTRPNVEYLSYKE</sequence>
<comment type="caution">
    <text evidence="2">The sequence shown here is derived from an EMBL/GenBank/DDBJ whole genome shotgun (WGS) entry which is preliminary data.</text>
</comment>
<evidence type="ECO:0000259" key="1">
    <source>
        <dbReference type="Pfam" id="PF26638"/>
    </source>
</evidence>